<keyword evidence="3" id="KW-1185">Reference proteome</keyword>
<proteinExistence type="predicted"/>
<dbReference type="OrthoDB" id="10503193at2759"/>
<dbReference type="Pfam" id="PF18701">
    <property type="entry name" value="DUF5641"/>
    <property type="match status" value="1"/>
</dbReference>
<evidence type="ECO:0000313" key="2">
    <source>
        <dbReference type="EMBL" id="VDM97333.1"/>
    </source>
</evidence>
<sequence length="201" mass="22737">MWKLARIKEIKKGKDGEARNVIIEMSHGRFLVRPLNSLCPLEVDDVSNKSESPVFEKSMHESKQEETIARRTRSATGNCVKEAARGMPIVNSLFLLAIISILTVNAIPMENCKWISDVSFNVPHKWNCEVISEQNFTSTTVAEYTRTYVRIPAIRCNNITRTICTKAFLRLSLFVISDKTTTSATSSHFCKTLDDQKKHNG</sequence>
<feature type="domain" description="DUF5641" evidence="1">
    <location>
        <begin position="2"/>
        <end position="41"/>
    </location>
</feature>
<dbReference type="WBParaSite" id="nOo.2.0.1.t11870-RA">
    <property type="protein sequence ID" value="nOo.2.0.1.t11870-RA"/>
    <property type="gene ID" value="nOo.2.0.1.g11870"/>
</dbReference>
<dbReference type="AlphaFoldDB" id="A0A182EUN8"/>
<evidence type="ECO:0000259" key="1">
    <source>
        <dbReference type="Pfam" id="PF18701"/>
    </source>
</evidence>
<reference evidence="4" key="1">
    <citation type="submission" date="2016-06" db="UniProtKB">
        <authorList>
            <consortium name="WormBaseParasite"/>
        </authorList>
    </citation>
    <scope>IDENTIFICATION</scope>
</reference>
<name>A0A182EUN8_ONCOC</name>
<protein>
    <submittedName>
        <fullName evidence="4">DUF5641 domain-containing protein</fullName>
    </submittedName>
</protein>
<dbReference type="InterPro" id="IPR040676">
    <property type="entry name" value="DUF5641"/>
</dbReference>
<evidence type="ECO:0000313" key="3">
    <source>
        <dbReference type="Proteomes" id="UP000271087"/>
    </source>
</evidence>
<dbReference type="Proteomes" id="UP000271087">
    <property type="component" value="Unassembled WGS sequence"/>
</dbReference>
<dbReference type="EMBL" id="UYRW01008998">
    <property type="protein sequence ID" value="VDM97333.1"/>
    <property type="molecule type" value="Genomic_DNA"/>
</dbReference>
<accession>A0A182EUN8</accession>
<evidence type="ECO:0000313" key="4">
    <source>
        <dbReference type="WBParaSite" id="nOo.2.0.1.t11870-RA"/>
    </source>
</evidence>
<gene>
    <name evidence="2" type="ORF">NOO_LOCUS11870</name>
</gene>
<organism evidence="4">
    <name type="scientific">Onchocerca ochengi</name>
    <name type="common">Filarial nematode worm</name>
    <dbReference type="NCBI Taxonomy" id="42157"/>
    <lineage>
        <taxon>Eukaryota</taxon>
        <taxon>Metazoa</taxon>
        <taxon>Ecdysozoa</taxon>
        <taxon>Nematoda</taxon>
        <taxon>Chromadorea</taxon>
        <taxon>Rhabditida</taxon>
        <taxon>Spirurina</taxon>
        <taxon>Spiruromorpha</taxon>
        <taxon>Filarioidea</taxon>
        <taxon>Onchocercidae</taxon>
        <taxon>Onchocerca</taxon>
    </lineage>
</organism>
<reference evidence="2 3" key="2">
    <citation type="submission" date="2018-08" db="EMBL/GenBank/DDBJ databases">
        <authorList>
            <person name="Laetsch R D."/>
            <person name="Stevens L."/>
            <person name="Kumar S."/>
            <person name="Blaxter L. M."/>
        </authorList>
    </citation>
    <scope>NUCLEOTIDE SEQUENCE [LARGE SCALE GENOMIC DNA]</scope>
</reference>